<feature type="compositionally biased region" description="Low complexity" evidence="1">
    <location>
        <begin position="41"/>
        <end position="54"/>
    </location>
</feature>
<sequence length="600" mass="65877">MTNQHSSSRRAAGGNPETFLRLALIVLLAVTAGCSGGTRDGSSSVESGNGNNGSTQVQPFTGPDPNLLLNVRERAAKADSYAITYGALTKADIDTLKTYPLVIVHPYNGNLTRDHIMWIKQGVDPTDSNDNPVVLCYISIGEDLRTFQLTDAQMRADPRFTGDGSGPSIDPRGPGERSLDIQDLKGTPTYGGFASYYVNDNAIRCPGDPVNVPDQNGNFLTRFVNAGDPLWYSTVKEMRMDVNTHTPPGLRELLTDNYGRGLGCDGVFLDTIDTAAPNKYTACSDTNHSSSEWTAKGFSDFIGRLRADFPTKIILQNRGLFFFDPREPHYQVSARGIIDIGFFESYYLDNDSQTSVSPYFPDNKYNSMPKIMAEANRPDGFKMLSLGYANGFGGAKPGMDVQTLQGTSTIGFDILMQDIQESHSVGFRHYITNATVDLVNSFVKNNKNMNDTTAPVWYSVFNANYEYPASPPEARPGIRKIDLNEDTVTISWDVALDMNRVSYALYYQTTPFNFSLPQPLANATRVVLTPGTGSGYNLVWQAPDPGLALQNVYPYESSVTLPGLQSGTTYYLLLRAFDSKGNEETNEIAWTCSNTTCSKL</sequence>
<dbReference type="SUPFAM" id="SSF51445">
    <property type="entry name" value="(Trans)glycosidases"/>
    <property type="match status" value="1"/>
</dbReference>
<dbReference type="CDD" id="cd00063">
    <property type="entry name" value="FN3"/>
    <property type="match status" value="1"/>
</dbReference>
<dbReference type="Gene3D" id="3.20.20.70">
    <property type="entry name" value="Aldolase class I"/>
    <property type="match status" value="1"/>
</dbReference>
<accession>A0A831XLL0</accession>
<dbReference type="EMBL" id="DSOV01000021">
    <property type="protein sequence ID" value="HEN41861.1"/>
    <property type="molecule type" value="Genomic_DNA"/>
</dbReference>
<evidence type="ECO:0000259" key="2">
    <source>
        <dbReference type="SMART" id="SM00060"/>
    </source>
</evidence>
<dbReference type="InterPro" id="IPR017853">
    <property type="entry name" value="GH"/>
</dbReference>
<gene>
    <name evidence="3" type="ORF">ENQ87_05710</name>
</gene>
<name>A0A831XLL0_GEOME</name>
<dbReference type="InterPro" id="IPR013783">
    <property type="entry name" value="Ig-like_fold"/>
</dbReference>
<dbReference type="InterPro" id="IPR036116">
    <property type="entry name" value="FN3_sf"/>
</dbReference>
<proteinExistence type="predicted"/>
<evidence type="ECO:0000256" key="1">
    <source>
        <dbReference type="SAM" id="MobiDB-lite"/>
    </source>
</evidence>
<dbReference type="SMART" id="SM00060">
    <property type="entry name" value="FN3"/>
    <property type="match status" value="1"/>
</dbReference>
<comment type="caution">
    <text evidence="3">The sequence shown here is derived from an EMBL/GenBank/DDBJ whole genome shotgun (WGS) entry which is preliminary data.</text>
</comment>
<feature type="region of interest" description="Disordered" evidence="1">
    <location>
        <begin position="38"/>
        <end position="65"/>
    </location>
</feature>
<dbReference type="InterPro" id="IPR013785">
    <property type="entry name" value="Aldolase_TIM"/>
</dbReference>
<dbReference type="InterPro" id="IPR003961">
    <property type="entry name" value="FN3_dom"/>
</dbReference>
<feature type="region of interest" description="Disordered" evidence="1">
    <location>
        <begin position="157"/>
        <end position="182"/>
    </location>
</feature>
<reference evidence="3" key="1">
    <citation type="journal article" date="2020" name="mSystems">
        <title>Genome- and Community-Level Interaction Insights into Carbon Utilization and Element Cycling Functions of Hydrothermarchaeota in Hydrothermal Sediment.</title>
        <authorList>
            <person name="Zhou Z."/>
            <person name="Liu Y."/>
            <person name="Xu W."/>
            <person name="Pan J."/>
            <person name="Luo Z.H."/>
            <person name="Li M."/>
        </authorList>
    </citation>
    <scope>NUCLEOTIDE SEQUENCE [LARGE SCALE GENOMIC DNA]</scope>
    <source>
        <strain evidence="3">SpSt-349</strain>
    </source>
</reference>
<feature type="compositionally biased region" description="Basic and acidic residues" evidence="1">
    <location>
        <begin position="173"/>
        <end position="182"/>
    </location>
</feature>
<dbReference type="Gene3D" id="2.60.40.10">
    <property type="entry name" value="Immunoglobulins"/>
    <property type="match status" value="1"/>
</dbReference>
<organism evidence="3">
    <name type="scientific">Geobacter metallireducens</name>
    <dbReference type="NCBI Taxonomy" id="28232"/>
    <lineage>
        <taxon>Bacteria</taxon>
        <taxon>Pseudomonadati</taxon>
        <taxon>Thermodesulfobacteriota</taxon>
        <taxon>Desulfuromonadia</taxon>
        <taxon>Geobacterales</taxon>
        <taxon>Geobacteraceae</taxon>
        <taxon>Geobacter</taxon>
    </lineage>
</organism>
<dbReference type="AlphaFoldDB" id="A0A831XLL0"/>
<dbReference type="SUPFAM" id="SSF49265">
    <property type="entry name" value="Fibronectin type III"/>
    <property type="match status" value="1"/>
</dbReference>
<protein>
    <submittedName>
        <fullName evidence="3">Fibronectin type III domain-containing protein</fullName>
    </submittedName>
</protein>
<feature type="domain" description="Fibronectin type-III" evidence="2">
    <location>
        <begin position="472"/>
        <end position="583"/>
    </location>
</feature>
<evidence type="ECO:0000313" key="3">
    <source>
        <dbReference type="EMBL" id="HEN41861.1"/>
    </source>
</evidence>